<reference evidence="1 2" key="2">
    <citation type="submission" date="2009-02" db="EMBL/GenBank/DDBJ databases">
        <title>Draft genome sequence of Clostridium methylpentosum (DSM 5476).</title>
        <authorList>
            <person name="Sudarsanam P."/>
            <person name="Ley R."/>
            <person name="Guruge J."/>
            <person name="Turnbaugh P.J."/>
            <person name="Mahowald M."/>
            <person name="Liep D."/>
            <person name="Gordon J."/>
        </authorList>
    </citation>
    <scope>NUCLEOTIDE SEQUENCE [LARGE SCALE GENOMIC DNA]</scope>
    <source>
        <strain evidence="1 2">DSM 5476</strain>
    </source>
</reference>
<dbReference type="AlphaFoldDB" id="C0E9R0"/>
<organism evidence="1 2">
    <name type="scientific">[Clostridium] methylpentosum DSM 5476</name>
    <dbReference type="NCBI Taxonomy" id="537013"/>
    <lineage>
        <taxon>Bacteria</taxon>
        <taxon>Bacillati</taxon>
        <taxon>Bacillota</taxon>
        <taxon>Clostridia</taxon>
        <taxon>Eubacteriales</taxon>
        <taxon>Oscillospiraceae</taxon>
        <taxon>Oscillospiraceae incertae sedis</taxon>
    </lineage>
</organism>
<gene>
    <name evidence="1" type="ORF">CLOSTMETH_00561</name>
</gene>
<sequence length="81" mass="9165">MWDSLLDKPPESALLEKWDIKKGKQANESCMSTAYGCKGWNAIENHVIQEYRADELEAGDGAPILAIKRSMYGWRAMCTRS</sequence>
<comment type="caution">
    <text evidence="1">The sequence shown here is derived from an EMBL/GenBank/DDBJ whole genome shotgun (WGS) entry which is preliminary data.</text>
</comment>
<evidence type="ECO:0000313" key="1">
    <source>
        <dbReference type="EMBL" id="EEG31825.1"/>
    </source>
</evidence>
<keyword evidence="2" id="KW-1185">Reference proteome</keyword>
<proteinExistence type="predicted"/>
<accession>C0E9R0</accession>
<dbReference type="STRING" id="537013.CLOSTMETH_00561"/>
<protein>
    <submittedName>
        <fullName evidence="1">Uncharacterized protein</fullName>
    </submittedName>
</protein>
<dbReference type="Proteomes" id="UP000003340">
    <property type="component" value="Unassembled WGS sequence"/>
</dbReference>
<dbReference type="EMBL" id="ACEC01000021">
    <property type="protein sequence ID" value="EEG31825.1"/>
    <property type="molecule type" value="Genomic_DNA"/>
</dbReference>
<name>C0E9R0_9FIRM</name>
<dbReference type="HOGENOM" id="CLU_2567824_0_0_9"/>
<reference evidence="1 2" key="1">
    <citation type="submission" date="2009-01" db="EMBL/GenBank/DDBJ databases">
        <authorList>
            <person name="Fulton L."/>
            <person name="Clifton S."/>
            <person name="Fulton B."/>
            <person name="Xu J."/>
            <person name="Minx P."/>
            <person name="Pepin K.H."/>
            <person name="Johnson M."/>
            <person name="Bhonagiri V."/>
            <person name="Nash W.E."/>
            <person name="Mardis E.R."/>
            <person name="Wilson R.K."/>
        </authorList>
    </citation>
    <scope>NUCLEOTIDE SEQUENCE [LARGE SCALE GENOMIC DNA]</scope>
    <source>
        <strain evidence="1 2">DSM 5476</strain>
    </source>
</reference>
<evidence type="ECO:0000313" key="2">
    <source>
        <dbReference type="Proteomes" id="UP000003340"/>
    </source>
</evidence>